<dbReference type="Proteomes" id="UP000284706">
    <property type="component" value="Unassembled WGS sequence"/>
</dbReference>
<feature type="domain" description="C2H2-type" evidence="1">
    <location>
        <begin position="110"/>
        <end position="134"/>
    </location>
</feature>
<protein>
    <recommendedName>
        <fullName evidence="1">C2H2-type domain-containing protein</fullName>
    </recommendedName>
</protein>
<accession>A0A409W748</accession>
<proteinExistence type="predicted"/>
<dbReference type="Gene3D" id="3.30.160.60">
    <property type="entry name" value="Classic Zinc Finger"/>
    <property type="match status" value="1"/>
</dbReference>
<organism evidence="2 3">
    <name type="scientific">Gymnopilus dilepis</name>
    <dbReference type="NCBI Taxonomy" id="231916"/>
    <lineage>
        <taxon>Eukaryota</taxon>
        <taxon>Fungi</taxon>
        <taxon>Dikarya</taxon>
        <taxon>Basidiomycota</taxon>
        <taxon>Agaricomycotina</taxon>
        <taxon>Agaricomycetes</taxon>
        <taxon>Agaricomycetidae</taxon>
        <taxon>Agaricales</taxon>
        <taxon>Agaricineae</taxon>
        <taxon>Hymenogastraceae</taxon>
        <taxon>Gymnopilus</taxon>
    </lineage>
</organism>
<dbReference type="STRING" id="231916.A0A409W748"/>
<dbReference type="EMBL" id="NHYE01005346">
    <property type="protein sequence ID" value="PPQ74357.1"/>
    <property type="molecule type" value="Genomic_DNA"/>
</dbReference>
<gene>
    <name evidence="2" type="ORF">CVT26_000694</name>
</gene>
<reference evidence="2 3" key="1">
    <citation type="journal article" date="2018" name="Evol. Lett.">
        <title>Horizontal gene cluster transfer increased hallucinogenic mushroom diversity.</title>
        <authorList>
            <person name="Reynolds H.T."/>
            <person name="Vijayakumar V."/>
            <person name="Gluck-Thaler E."/>
            <person name="Korotkin H.B."/>
            <person name="Matheny P.B."/>
            <person name="Slot J.C."/>
        </authorList>
    </citation>
    <scope>NUCLEOTIDE SEQUENCE [LARGE SCALE GENOMIC DNA]</scope>
    <source>
        <strain evidence="2 3">SRW20</strain>
    </source>
</reference>
<evidence type="ECO:0000259" key="1">
    <source>
        <dbReference type="SMART" id="SM00355"/>
    </source>
</evidence>
<evidence type="ECO:0000313" key="3">
    <source>
        <dbReference type="Proteomes" id="UP000284706"/>
    </source>
</evidence>
<dbReference type="Pfam" id="PF12874">
    <property type="entry name" value="zf-met"/>
    <property type="match status" value="1"/>
</dbReference>
<feature type="domain" description="C2H2-type" evidence="1">
    <location>
        <begin position="139"/>
        <end position="161"/>
    </location>
</feature>
<dbReference type="SUPFAM" id="SSF57667">
    <property type="entry name" value="beta-beta-alpha zinc fingers"/>
    <property type="match status" value="1"/>
</dbReference>
<dbReference type="InterPro" id="IPR036236">
    <property type="entry name" value="Znf_C2H2_sf"/>
</dbReference>
<name>A0A409W748_9AGAR</name>
<comment type="caution">
    <text evidence="2">The sequence shown here is derived from an EMBL/GenBank/DDBJ whole genome shotgun (WGS) entry which is preliminary data.</text>
</comment>
<sequence>MPSLRQGLHVFGQSSGASNLNSHLKSSAHLQQKYRCPAGCDGTFISRAAVILHLEAGACPSGVKRYTVDSYVYRYDTENIFTYSYINIFDSASDRVMRYCTSNSWNGSYFECALCDAQYRTLAGLRQHLESPRHEDKIYQCPEQDCERRFSAFSALVQHFDSETCGARRLPFARRRMNGLFGGMGRLVRSPSPVLVL</sequence>
<keyword evidence="3" id="KW-1185">Reference proteome</keyword>
<dbReference type="InParanoid" id="A0A409W748"/>
<dbReference type="SMART" id="SM00355">
    <property type="entry name" value="ZnF_C2H2"/>
    <property type="match status" value="3"/>
</dbReference>
<dbReference type="AlphaFoldDB" id="A0A409W748"/>
<dbReference type="InterPro" id="IPR013087">
    <property type="entry name" value="Znf_C2H2_type"/>
</dbReference>
<feature type="domain" description="C2H2-type" evidence="1">
    <location>
        <begin position="34"/>
        <end position="55"/>
    </location>
</feature>
<evidence type="ECO:0000313" key="2">
    <source>
        <dbReference type="EMBL" id="PPQ74357.1"/>
    </source>
</evidence>
<dbReference type="OrthoDB" id="6077919at2759"/>